<evidence type="ECO:0000256" key="1">
    <source>
        <dbReference type="ARBA" id="ARBA00007283"/>
    </source>
</evidence>
<dbReference type="InterPro" id="IPR023587">
    <property type="entry name" value="Metalthion_dom_sf_vert"/>
</dbReference>
<evidence type="ECO:0000313" key="5">
    <source>
        <dbReference type="EMBL" id="CAD7672095.1"/>
    </source>
</evidence>
<sequence>MYEVDPKSPNYFCITNICYCCSSCHFTVYCSCCPMGCAKHAQGCICKETLGKCSCCALCGGEPLPDANRATCTNLQF</sequence>
<dbReference type="InterPro" id="IPR000006">
    <property type="entry name" value="Metalthion_vert"/>
</dbReference>
<organism evidence="5 6">
    <name type="scientific">Nyctereutes procyonoides</name>
    <name type="common">Raccoon dog</name>
    <name type="synonym">Canis procyonoides</name>
    <dbReference type="NCBI Taxonomy" id="34880"/>
    <lineage>
        <taxon>Eukaryota</taxon>
        <taxon>Metazoa</taxon>
        <taxon>Chordata</taxon>
        <taxon>Craniata</taxon>
        <taxon>Vertebrata</taxon>
        <taxon>Euteleostomi</taxon>
        <taxon>Mammalia</taxon>
        <taxon>Eutheria</taxon>
        <taxon>Laurasiatheria</taxon>
        <taxon>Carnivora</taxon>
        <taxon>Caniformia</taxon>
        <taxon>Canidae</taxon>
        <taxon>Nyctereutes</taxon>
    </lineage>
</organism>
<proteinExistence type="inferred from homology"/>
<evidence type="ECO:0000256" key="3">
    <source>
        <dbReference type="ARBA" id="ARBA00022851"/>
    </source>
</evidence>
<accession>A0A811Y517</accession>
<keyword evidence="6" id="KW-1185">Reference proteome</keyword>
<dbReference type="Pfam" id="PF00131">
    <property type="entry name" value="Metallothio"/>
    <property type="match status" value="1"/>
</dbReference>
<evidence type="ECO:0000256" key="2">
    <source>
        <dbReference type="ARBA" id="ARBA00022723"/>
    </source>
</evidence>
<dbReference type="Gene3D" id="4.10.10.10">
    <property type="entry name" value="Metallothionein Isoform II"/>
    <property type="match status" value="1"/>
</dbReference>
<name>A0A811Y517_NYCPR</name>
<comment type="caution">
    <text evidence="5">The sequence shown here is derived from an EMBL/GenBank/DDBJ whole genome shotgun (WGS) entry which is preliminary data.</text>
</comment>
<dbReference type="InterPro" id="IPR017854">
    <property type="entry name" value="Metalthion_dom_sf"/>
</dbReference>
<keyword evidence="3 4" id="KW-0480">Metal-thiolate cluster</keyword>
<dbReference type="Proteomes" id="UP000645828">
    <property type="component" value="Unassembled WGS sequence"/>
</dbReference>
<dbReference type="GO" id="GO:0046872">
    <property type="term" value="F:metal ion binding"/>
    <property type="evidence" value="ECO:0007669"/>
    <property type="project" value="UniProtKB-KW"/>
</dbReference>
<protein>
    <recommendedName>
        <fullName evidence="4">Metallothionein</fullName>
    </recommendedName>
</protein>
<evidence type="ECO:0000256" key="4">
    <source>
        <dbReference type="RuleBase" id="RU000621"/>
    </source>
</evidence>
<comment type="similarity">
    <text evidence="1 4">Belongs to the metallothionein superfamily. Type 1 family.</text>
</comment>
<dbReference type="AlphaFoldDB" id="A0A811Y517"/>
<comment type="function">
    <text evidence="4">Metallothioneins have a high content of cysteine residues that bind various heavy metals.</text>
</comment>
<reference evidence="5" key="1">
    <citation type="submission" date="2020-12" db="EMBL/GenBank/DDBJ databases">
        <authorList>
            <consortium name="Molecular Ecology Group"/>
        </authorList>
    </citation>
    <scope>NUCLEOTIDE SEQUENCE</scope>
    <source>
        <strain evidence="5">TBG_1078</strain>
    </source>
</reference>
<gene>
    <name evidence="5" type="ORF">NYPRO_LOCUS4890</name>
</gene>
<dbReference type="EMBL" id="CAJHUB010000665">
    <property type="protein sequence ID" value="CAD7672095.1"/>
    <property type="molecule type" value="Genomic_DNA"/>
</dbReference>
<evidence type="ECO:0000313" key="6">
    <source>
        <dbReference type="Proteomes" id="UP000645828"/>
    </source>
</evidence>
<keyword evidence="2 4" id="KW-0479">Metal-binding</keyword>
<dbReference type="SUPFAM" id="SSF57868">
    <property type="entry name" value="Metallothionein"/>
    <property type="match status" value="1"/>
</dbReference>